<dbReference type="InterPro" id="IPR058163">
    <property type="entry name" value="LysR-type_TF_proteobact-type"/>
</dbReference>
<dbReference type="Proteomes" id="UP000609802">
    <property type="component" value="Unassembled WGS sequence"/>
</dbReference>
<evidence type="ECO:0000256" key="1">
    <source>
        <dbReference type="ARBA" id="ARBA00009437"/>
    </source>
</evidence>
<organism evidence="6 7">
    <name type="scientific">Aliiroseovarius zhejiangensis</name>
    <dbReference type="NCBI Taxonomy" id="1632025"/>
    <lineage>
        <taxon>Bacteria</taxon>
        <taxon>Pseudomonadati</taxon>
        <taxon>Pseudomonadota</taxon>
        <taxon>Alphaproteobacteria</taxon>
        <taxon>Rhodobacterales</taxon>
        <taxon>Paracoccaceae</taxon>
        <taxon>Aliiroseovarius</taxon>
    </lineage>
</organism>
<dbReference type="InterPro" id="IPR036390">
    <property type="entry name" value="WH_DNA-bd_sf"/>
</dbReference>
<comment type="similarity">
    <text evidence="1">Belongs to the LysR transcriptional regulatory family.</text>
</comment>
<keyword evidence="2" id="KW-0805">Transcription regulation</keyword>
<evidence type="ECO:0000256" key="3">
    <source>
        <dbReference type="ARBA" id="ARBA00023125"/>
    </source>
</evidence>
<dbReference type="InterPro" id="IPR005119">
    <property type="entry name" value="LysR_subst-bd"/>
</dbReference>
<protein>
    <submittedName>
        <fullName evidence="6">LysR family transcriptional regulator</fullName>
    </submittedName>
</protein>
<feature type="domain" description="HTH lysR-type" evidence="5">
    <location>
        <begin position="4"/>
        <end position="61"/>
    </location>
</feature>
<reference evidence="7" key="1">
    <citation type="journal article" date="2019" name="Int. J. Syst. Evol. Microbiol.">
        <title>The Global Catalogue of Microorganisms (GCM) 10K type strain sequencing project: providing services to taxonomists for standard genome sequencing and annotation.</title>
        <authorList>
            <consortium name="The Broad Institute Genomics Platform"/>
            <consortium name="The Broad Institute Genome Sequencing Center for Infectious Disease"/>
            <person name="Wu L."/>
            <person name="Ma J."/>
        </authorList>
    </citation>
    <scope>NUCLEOTIDE SEQUENCE [LARGE SCALE GENOMIC DNA]</scope>
    <source>
        <strain evidence="7">KCTC 42443</strain>
    </source>
</reference>
<dbReference type="PANTHER" id="PTHR30537:SF3">
    <property type="entry name" value="TRANSCRIPTIONAL REGULATORY PROTEIN"/>
    <property type="match status" value="1"/>
</dbReference>
<dbReference type="SUPFAM" id="SSF53850">
    <property type="entry name" value="Periplasmic binding protein-like II"/>
    <property type="match status" value="1"/>
</dbReference>
<gene>
    <name evidence="6" type="ORF">GCM10016455_07700</name>
</gene>
<keyword evidence="7" id="KW-1185">Reference proteome</keyword>
<evidence type="ECO:0000256" key="2">
    <source>
        <dbReference type="ARBA" id="ARBA00023015"/>
    </source>
</evidence>
<sequence length="284" mass="31336">MHNENWDNLRYVLTVAETGSVLQAAKRLGVNHATVLRHVAAFETRHGTTIFERTAQGYRLLPDRVHVIRAAQTAEAAIQEVTRLASGGRQEVIGTVRITSTDTLCAGVLSKFAREMTEKELGFRMTLLSSNTHLDLIREQAHIVVRPSEALSDDLVGTAVADLGFAAYAADHGETNWFAMTGPLSRSVAAKWMGDHISPDDVTTSCDSFLTLREMAAMGGGITVLPCFVGDRDQRLVRRRDLMPHLTVPLWIARHVDTVETQHLRVVRKRLGAYLQGLSTMLLG</sequence>
<keyword evidence="3" id="KW-0238">DNA-binding</keyword>
<dbReference type="Gene3D" id="1.10.10.10">
    <property type="entry name" value="Winged helix-like DNA-binding domain superfamily/Winged helix DNA-binding domain"/>
    <property type="match status" value="1"/>
</dbReference>
<evidence type="ECO:0000313" key="6">
    <source>
        <dbReference type="EMBL" id="GHE89854.1"/>
    </source>
</evidence>
<dbReference type="EMBL" id="BNCH01000001">
    <property type="protein sequence ID" value="GHE89854.1"/>
    <property type="molecule type" value="Genomic_DNA"/>
</dbReference>
<dbReference type="SUPFAM" id="SSF46785">
    <property type="entry name" value="Winged helix' DNA-binding domain"/>
    <property type="match status" value="1"/>
</dbReference>
<name>A0ABQ3IU40_9RHOB</name>
<proteinExistence type="inferred from homology"/>
<comment type="caution">
    <text evidence="6">The sequence shown here is derived from an EMBL/GenBank/DDBJ whole genome shotgun (WGS) entry which is preliminary data.</text>
</comment>
<dbReference type="Gene3D" id="3.40.190.290">
    <property type="match status" value="1"/>
</dbReference>
<dbReference type="RefSeq" id="WP_191285124.1">
    <property type="nucleotide sequence ID" value="NZ_BNCH01000001.1"/>
</dbReference>
<evidence type="ECO:0000313" key="7">
    <source>
        <dbReference type="Proteomes" id="UP000609802"/>
    </source>
</evidence>
<dbReference type="PROSITE" id="PS50931">
    <property type="entry name" value="HTH_LYSR"/>
    <property type="match status" value="1"/>
</dbReference>
<dbReference type="InterPro" id="IPR036388">
    <property type="entry name" value="WH-like_DNA-bd_sf"/>
</dbReference>
<evidence type="ECO:0000259" key="5">
    <source>
        <dbReference type="PROSITE" id="PS50931"/>
    </source>
</evidence>
<accession>A0ABQ3IU40</accession>
<evidence type="ECO:0000256" key="4">
    <source>
        <dbReference type="ARBA" id="ARBA00023163"/>
    </source>
</evidence>
<dbReference type="Pfam" id="PF03466">
    <property type="entry name" value="LysR_substrate"/>
    <property type="match status" value="1"/>
</dbReference>
<dbReference type="Pfam" id="PF00126">
    <property type="entry name" value="HTH_1"/>
    <property type="match status" value="1"/>
</dbReference>
<dbReference type="PANTHER" id="PTHR30537">
    <property type="entry name" value="HTH-TYPE TRANSCRIPTIONAL REGULATOR"/>
    <property type="match status" value="1"/>
</dbReference>
<keyword evidence="4" id="KW-0804">Transcription</keyword>
<dbReference type="InterPro" id="IPR000847">
    <property type="entry name" value="LysR_HTH_N"/>
</dbReference>